<keyword evidence="1" id="KW-0456">Lyase</keyword>
<dbReference type="GO" id="GO:0016829">
    <property type="term" value="F:lyase activity"/>
    <property type="evidence" value="ECO:0007669"/>
    <property type="project" value="UniProtKB-KW"/>
</dbReference>
<gene>
    <name evidence="1" type="ORF">HWI92_00310</name>
</gene>
<reference evidence="1 2" key="1">
    <citation type="submission" date="2020-06" db="EMBL/GenBank/DDBJ databases">
        <title>Dyadobacter sandarakinus sp. nov., isolated from the soil of the Arctic Yellow River Station.</title>
        <authorList>
            <person name="Zhang Y."/>
            <person name="Peng F."/>
        </authorList>
    </citation>
    <scope>NUCLEOTIDE SEQUENCE [LARGE SCALE GENOMIC DNA]</scope>
    <source>
        <strain evidence="1 2">Q3-56</strain>
    </source>
</reference>
<dbReference type="EMBL" id="CP056775">
    <property type="protein sequence ID" value="QRQ99461.1"/>
    <property type="molecule type" value="Genomic_DNA"/>
</dbReference>
<dbReference type="Gene3D" id="2.60.120.200">
    <property type="match status" value="1"/>
</dbReference>
<organism evidence="1 2">
    <name type="scientific">Dyadobacter sandarakinus</name>
    <dbReference type="NCBI Taxonomy" id="2747268"/>
    <lineage>
        <taxon>Bacteria</taxon>
        <taxon>Pseudomonadati</taxon>
        <taxon>Bacteroidota</taxon>
        <taxon>Cytophagia</taxon>
        <taxon>Cytophagales</taxon>
        <taxon>Spirosomataceae</taxon>
        <taxon>Dyadobacter</taxon>
    </lineage>
</organism>
<dbReference type="InterPro" id="IPR025975">
    <property type="entry name" value="Polysacc_lyase"/>
</dbReference>
<dbReference type="RefSeq" id="WP_204660224.1">
    <property type="nucleotide sequence ID" value="NZ_CP056775.1"/>
</dbReference>
<evidence type="ECO:0000313" key="1">
    <source>
        <dbReference type="EMBL" id="QRQ99461.1"/>
    </source>
</evidence>
<dbReference type="Pfam" id="PF14099">
    <property type="entry name" value="Polysacc_lyase"/>
    <property type="match status" value="1"/>
</dbReference>
<accession>A0ABX7I0D0</accession>
<dbReference type="Proteomes" id="UP000612680">
    <property type="component" value="Chromosome"/>
</dbReference>
<name>A0ABX7I0D0_9BACT</name>
<proteinExistence type="predicted"/>
<protein>
    <submittedName>
        <fullName evidence="1">Heparin lyase I family protein</fullName>
    </submittedName>
</protein>
<keyword evidence="2" id="KW-1185">Reference proteome</keyword>
<evidence type="ECO:0000313" key="2">
    <source>
        <dbReference type="Proteomes" id="UP000612680"/>
    </source>
</evidence>
<sequence length="740" mass="81371">MATLLRSFDFRQEPSVDEDSISVTRDSEASYYGSDGYLHFSNKGRELIVNSQSFTGNSWNRVGVTASVPGDIAVPDGSSSGNKITESVSRGEHRISRGLTITKGTPVTISIYAKAGNRSSVQFSFLKAASFTGGNPGIRFNLASGKLLSRSSNVISYEAIDAGNGWWRLKVTGLPDRGSESGVHLYILNDSTSMSYDGSAEKYIYAWGAQIEQGATLSDYTAFNGLRFNHDLSGKTPKLIGALIEPLGTNYTPYSQILTHSSWRKQYATVVSSGKAPDGSSTAYKIKEDSTRGVQHYIMPYPTLPTAIGNKYTFSAFLKAAEHKWAFFNINGVTVHFDLQHGEVGNRNDIFSPSIESAGNGWYRCSATFLALLPFTSAKIGPEPANGNPTYNGSGNSGVLVWGVQFERSPSMSSYIRTTSNQSTRSADNVKINKPEESSKLDIFVQRATGGTWINNVDGNYDIPLGESPVQVVNFYNSGESVSTKDSLVQSLFAQEYKYLGNSGMRLSIMGTEYQIQTPNKPWSIQYAVNKSSPVFRVQVNAGDLWDGDADNPKEKERCEFYMKNADLPFNEDVWISYAMKIAPGTPLNLSPVEWCYLGQVHATEDPGDISTGPILGFRLEGEDTITAYTASSSEDPIKRPPTYIPRGKGTFTRGVWHKVVIRARFTHTDNAELQWWQNGKELVNVKGIGMGYKDKIGPYWKFGVYRSAMSPTVTVEYANMEVRYGSSLLSRIVSPLLIS</sequence>